<dbReference type="PANTHER" id="PTHR22761:SF12">
    <property type="entry name" value="CHARGED MULTIVESICULAR BODY PROTEIN 5"/>
    <property type="match status" value="1"/>
</dbReference>
<sequence length="227" mass="25451">MKRMFGVKKEINKRGDVLDEKIRKLEAELVKYRDQIKRTRPGPPQEAIKARAMRVLKQKKMLEGQRDNLYNQTFNLEQVSFAHSGLKDAQQTMAAMKTANKELKQTYKTMKIEDVESLQDDMMDLMDYSTEIQDAMGRSYGVPDDIDEGDLMGELDALEMDMGEEAGESVPSYLAPEREPDALSEGGGDPFASLPAAPTGRPAQPTTERPQVDEFGFPNAPTEGVRT</sequence>
<proteinExistence type="inferred from homology"/>
<keyword evidence="6" id="KW-1185">Reference proteome</keyword>
<dbReference type="Proteomes" id="UP000054558">
    <property type="component" value="Unassembled WGS sequence"/>
</dbReference>
<dbReference type="GO" id="GO:0006900">
    <property type="term" value="P:vesicle budding from membrane"/>
    <property type="evidence" value="ECO:0000318"/>
    <property type="project" value="GO_Central"/>
</dbReference>
<gene>
    <name evidence="5" type="ORF">KFL_000850440</name>
</gene>
<dbReference type="PANTHER" id="PTHR22761">
    <property type="entry name" value="CHARGED MULTIVESICULAR BODY PROTEIN"/>
    <property type="match status" value="1"/>
</dbReference>
<dbReference type="OMA" id="APMGHAS"/>
<evidence type="ECO:0000256" key="2">
    <source>
        <dbReference type="ARBA" id="ARBA00023054"/>
    </source>
</evidence>
<name>A0A1Y1I0J7_KLENI</name>
<feature type="coiled-coil region" evidence="3">
    <location>
        <begin position="8"/>
        <end position="35"/>
    </location>
</feature>
<dbReference type="AlphaFoldDB" id="A0A1Y1I0J7"/>
<reference evidence="5 6" key="1">
    <citation type="journal article" date="2014" name="Nat. Commun.">
        <title>Klebsormidium flaccidum genome reveals primary factors for plant terrestrial adaptation.</title>
        <authorList>
            <person name="Hori K."/>
            <person name="Maruyama F."/>
            <person name="Fujisawa T."/>
            <person name="Togashi T."/>
            <person name="Yamamoto N."/>
            <person name="Seo M."/>
            <person name="Sato S."/>
            <person name="Yamada T."/>
            <person name="Mori H."/>
            <person name="Tajima N."/>
            <person name="Moriyama T."/>
            <person name="Ikeuchi M."/>
            <person name="Watanabe M."/>
            <person name="Wada H."/>
            <person name="Kobayashi K."/>
            <person name="Saito M."/>
            <person name="Masuda T."/>
            <person name="Sasaki-Sekimoto Y."/>
            <person name="Mashiguchi K."/>
            <person name="Awai K."/>
            <person name="Shimojima M."/>
            <person name="Masuda S."/>
            <person name="Iwai M."/>
            <person name="Nobusawa T."/>
            <person name="Narise T."/>
            <person name="Kondo S."/>
            <person name="Saito H."/>
            <person name="Sato R."/>
            <person name="Murakawa M."/>
            <person name="Ihara Y."/>
            <person name="Oshima-Yamada Y."/>
            <person name="Ohtaka K."/>
            <person name="Satoh M."/>
            <person name="Sonobe K."/>
            <person name="Ishii M."/>
            <person name="Ohtani R."/>
            <person name="Kanamori-Sato M."/>
            <person name="Honoki R."/>
            <person name="Miyazaki D."/>
            <person name="Mochizuki H."/>
            <person name="Umetsu J."/>
            <person name="Higashi K."/>
            <person name="Shibata D."/>
            <person name="Kamiya Y."/>
            <person name="Sato N."/>
            <person name="Nakamura Y."/>
            <person name="Tabata S."/>
            <person name="Ida S."/>
            <person name="Kurokawa K."/>
            <person name="Ohta H."/>
        </authorList>
    </citation>
    <scope>NUCLEOTIDE SEQUENCE [LARGE SCALE GENOMIC DNA]</scope>
    <source>
        <strain evidence="5 6">NIES-2285</strain>
    </source>
</reference>
<keyword evidence="2 3" id="KW-0175">Coiled coil</keyword>
<dbReference type="EMBL" id="DF237034">
    <property type="protein sequence ID" value="GAQ81628.1"/>
    <property type="molecule type" value="Genomic_DNA"/>
</dbReference>
<comment type="similarity">
    <text evidence="1">Belongs to the SNF7 family.</text>
</comment>
<evidence type="ECO:0000313" key="6">
    <source>
        <dbReference type="Proteomes" id="UP000054558"/>
    </source>
</evidence>
<evidence type="ECO:0000256" key="1">
    <source>
        <dbReference type="ARBA" id="ARBA00006190"/>
    </source>
</evidence>
<organism evidence="5 6">
    <name type="scientific">Klebsormidium nitens</name>
    <name type="common">Green alga</name>
    <name type="synonym">Ulothrix nitens</name>
    <dbReference type="NCBI Taxonomy" id="105231"/>
    <lineage>
        <taxon>Eukaryota</taxon>
        <taxon>Viridiplantae</taxon>
        <taxon>Streptophyta</taxon>
        <taxon>Klebsormidiophyceae</taxon>
        <taxon>Klebsormidiales</taxon>
        <taxon>Klebsormidiaceae</taxon>
        <taxon>Klebsormidium</taxon>
    </lineage>
</organism>
<dbReference type="STRING" id="105231.A0A1Y1I0J7"/>
<dbReference type="GO" id="GO:0005771">
    <property type="term" value="C:multivesicular body"/>
    <property type="evidence" value="ECO:0000318"/>
    <property type="project" value="GO_Central"/>
</dbReference>
<dbReference type="Pfam" id="PF03357">
    <property type="entry name" value="Snf7"/>
    <property type="match status" value="1"/>
</dbReference>
<dbReference type="InterPro" id="IPR005024">
    <property type="entry name" value="Snf7_fam"/>
</dbReference>
<evidence type="ECO:0000256" key="3">
    <source>
        <dbReference type="SAM" id="Coils"/>
    </source>
</evidence>
<accession>A0A1Y1I0J7</accession>
<evidence type="ECO:0000313" key="5">
    <source>
        <dbReference type="EMBL" id="GAQ81628.1"/>
    </source>
</evidence>
<dbReference type="GO" id="GO:0032511">
    <property type="term" value="P:late endosome to vacuole transport via multivesicular body sorting pathway"/>
    <property type="evidence" value="ECO:0000318"/>
    <property type="project" value="GO_Central"/>
</dbReference>
<protein>
    <submittedName>
        <fullName evidence="5">SNF7 family protein</fullName>
    </submittedName>
</protein>
<evidence type="ECO:0000256" key="4">
    <source>
        <dbReference type="SAM" id="MobiDB-lite"/>
    </source>
</evidence>
<feature type="coiled-coil region" evidence="3">
    <location>
        <begin position="86"/>
        <end position="113"/>
    </location>
</feature>
<dbReference type="Gene3D" id="6.10.250.1710">
    <property type="match status" value="1"/>
</dbReference>
<feature type="region of interest" description="Disordered" evidence="4">
    <location>
        <begin position="164"/>
        <end position="227"/>
    </location>
</feature>
<dbReference type="OrthoDB" id="3973241at2759"/>